<dbReference type="EMBL" id="ML975149">
    <property type="protein sequence ID" value="KAF1817086.1"/>
    <property type="molecule type" value="Genomic_DNA"/>
</dbReference>
<evidence type="ECO:0000313" key="3">
    <source>
        <dbReference type="Proteomes" id="UP000504638"/>
    </source>
</evidence>
<evidence type="ECO:0000313" key="2">
    <source>
        <dbReference type="EMBL" id="KAF1817086.1"/>
    </source>
</evidence>
<sequence length="567" mass="62819">MSSKPGLLYVTMQPSPSLPIERFHDWYNNEHGPLRLRLPFFRNGLRYRASDLSSDQLASAKRPEWLAIYDVTDTEELGKPVYTRLRDADVKTSREKETMKQIKVDREILDLAGEWKSESFEEVETLRGDVETEGNVLMVVSVKLQLSKAAEEQVLNWFPSEHIPLVSKSPGWRRTRHFVTSSLDDQHVRTFLTLHEWAPSNSIGGSEFRQASTIEWVQRLNKETAADISIRTYNLHLIFGSAPRHLGDIAEWSYSNDMTRTFPPTDPTSPFGSAIESYITTPDGAALPFRLEGSPSPSAPLIVCINSILTTYPIWDSFVSSFFAHPPNRRYRILRYNPRGRSQHTGTAPVSIDLLAADAITLLDALRVPKAACVIGVSLGGITALNTALKHAGRVEAFVSCDTNARAPPSNAAAWDERIAVAEKEGLTADGKAVVGERLAEMTVRRWFVGESYDGGAMEREAERVKEMVRTNSLEGFRRGVRALYAYDVGGEMAEGKVRGLFVVGKGDGVLPDTMKKMADAYRWRGADGKEGGVELKVVDGAGHLPMVEQGGAVAKLVQEFLAEVPV</sequence>
<evidence type="ECO:0000313" key="4">
    <source>
        <dbReference type="RefSeq" id="XP_033538717.1"/>
    </source>
</evidence>
<keyword evidence="3" id="KW-1185">Reference proteome</keyword>
<evidence type="ECO:0000259" key="1">
    <source>
        <dbReference type="Pfam" id="PF12697"/>
    </source>
</evidence>
<dbReference type="Pfam" id="PF12697">
    <property type="entry name" value="Abhydrolase_6"/>
    <property type="match status" value="1"/>
</dbReference>
<gene>
    <name evidence="2 4" type="ORF">P152DRAFT_504484</name>
</gene>
<dbReference type="Gene3D" id="3.40.50.1820">
    <property type="entry name" value="alpha/beta hydrolase"/>
    <property type="match status" value="1"/>
</dbReference>
<dbReference type="PANTHER" id="PTHR43433">
    <property type="entry name" value="HYDROLASE, ALPHA/BETA FOLD FAMILY PROTEIN"/>
    <property type="match status" value="1"/>
</dbReference>
<name>A0A6G1GGM8_9PEZI</name>
<dbReference type="RefSeq" id="XP_033538717.1">
    <property type="nucleotide sequence ID" value="XM_033682376.1"/>
</dbReference>
<dbReference type="SUPFAM" id="SSF53474">
    <property type="entry name" value="alpha/beta-Hydrolases"/>
    <property type="match status" value="1"/>
</dbReference>
<keyword evidence="2 4" id="KW-0378">Hydrolase</keyword>
<dbReference type="GeneID" id="54422946"/>
<protein>
    <submittedName>
        <fullName evidence="2 4">Alpha/beta hydrolase</fullName>
    </submittedName>
</protein>
<dbReference type="InterPro" id="IPR029058">
    <property type="entry name" value="AB_hydrolase_fold"/>
</dbReference>
<reference evidence="2 4" key="1">
    <citation type="submission" date="2020-01" db="EMBL/GenBank/DDBJ databases">
        <authorList>
            <consortium name="DOE Joint Genome Institute"/>
            <person name="Haridas S."/>
            <person name="Albert R."/>
            <person name="Binder M."/>
            <person name="Bloem J."/>
            <person name="Labutti K."/>
            <person name="Salamov A."/>
            <person name="Andreopoulos B."/>
            <person name="Baker S.E."/>
            <person name="Barry K."/>
            <person name="Bills G."/>
            <person name="Bluhm B.H."/>
            <person name="Cannon C."/>
            <person name="Castanera R."/>
            <person name="Culley D.E."/>
            <person name="Daum C."/>
            <person name="Ezra D."/>
            <person name="Gonzalez J.B."/>
            <person name="Henrissat B."/>
            <person name="Kuo A."/>
            <person name="Liang C."/>
            <person name="Lipzen A."/>
            <person name="Lutzoni F."/>
            <person name="Magnuson J."/>
            <person name="Mondo S."/>
            <person name="Nolan M."/>
            <person name="Ohm R."/>
            <person name="Pangilinan J."/>
            <person name="Park H.-J."/>
            <person name="Ramirez L."/>
            <person name="Alfaro M."/>
            <person name="Sun H."/>
            <person name="Tritt A."/>
            <person name="Yoshinaga Y."/>
            <person name="Zwiers L.-H."/>
            <person name="Turgeon B.G."/>
            <person name="Goodwin S.B."/>
            <person name="Spatafora J.W."/>
            <person name="Crous P.W."/>
            <person name="Grigoriev I.V."/>
        </authorList>
    </citation>
    <scope>NUCLEOTIDE SEQUENCE</scope>
    <source>
        <strain evidence="2 4">CBS 781.70</strain>
    </source>
</reference>
<reference evidence="4" key="2">
    <citation type="submission" date="2020-04" db="EMBL/GenBank/DDBJ databases">
        <authorList>
            <consortium name="NCBI Genome Project"/>
        </authorList>
    </citation>
    <scope>NUCLEOTIDE SEQUENCE</scope>
    <source>
        <strain evidence="4">CBS 781.70</strain>
    </source>
</reference>
<organism evidence="2">
    <name type="scientific">Eremomyces bilateralis CBS 781.70</name>
    <dbReference type="NCBI Taxonomy" id="1392243"/>
    <lineage>
        <taxon>Eukaryota</taxon>
        <taxon>Fungi</taxon>
        <taxon>Dikarya</taxon>
        <taxon>Ascomycota</taxon>
        <taxon>Pezizomycotina</taxon>
        <taxon>Dothideomycetes</taxon>
        <taxon>Dothideomycetes incertae sedis</taxon>
        <taxon>Eremomycetales</taxon>
        <taxon>Eremomycetaceae</taxon>
        <taxon>Eremomyces</taxon>
    </lineage>
</organism>
<dbReference type="InterPro" id="IPR000073">
    <property type="entry name" value="AB_hydrolase_1"/>
</dbReference>
<dbReference type="Proteomes" id="UP000504638">
    <property type="component" value="Unplaced"/>
</dbReference>
<dbReference type="AlphaFoldDB" id="A0A6G1GGM8"/>
<dbReference type="OrthoDB" id="2851338at2759"/>
<dbReference type="PANTHER" id="PTHR43433:SF5">
    <property type="entry name" value="AB HYDROLASE-1 DOMAIN-CONTAINING PROTEIN"/>
    <property type="match status" value="1"/>
</dbReference>
<dbReference type="InterPro" id="IPR050471">
    <property type="entry name" value="AB_hydrolase"/>
</dbReference>
<proteinExistence type="predicted"/>
<dbReference type="GO" id="GO:0016787">
    <property type="term" value="F:hydrolase activity"/>
    <property type="evidence" value="ECO:0007669"/>
    <property type="project" value="UniProtKB-KW"/>
</dbReference>
<accession>A0A6G1GGM8</accession>
<reference evidence="4" key="3">
    <citation type="submission" date="2025-04" db="UniProtKB">
        <authorList>
            <consortium name="RefSeq"/>
        </authorList>
    </citation>
    <scope>IDENTIFICATION</scope>
    <source>
        <strain evidence="4">CBS 781.70</strain>
    </source>
</reference>
<feature type="domain" description="AB hydrolase-1" evidence="1">
    <location>
        <begin position="310"/>
        <end position="556"/>
    </location>
</feature>